<evidence type="ECO:0000256" key="1">
    <source>
        <dbReference type="SAM" id="Phobius"/>
    </source>
</evidence>
<dbReference type="Proteomes" id="UP001203512">
    <property type="component" value="Unassembled WGS sequence"/>
</dbReference>
<keyword evidence="1" id="KW-0472">Membrane</keyword>
<keyword evidence="4" id="KW-1185">Reference proteome</keyword>
<keyword evidence="1" id="KW-0812">Transmembrane</keyword>
<evidence type="ECO:0000313" key="4">
    <source>
        <dbReference type="Proteomes" id="UP001203512"/>
    </source>
</evidence>
<sequence>MTRFFRLLNRLARDCRGVSVLEFAIVAPVLLAMLIGIPALGVLFYAEAGLRSTVEDAARYATTWPKPGEADIQARIASNRFGMNPADIVGPTVTFTSGTSSSSPSYVTITMGYNLAVNFLFVSKTITLSETRRAYVAS</sequence>
<comment type="caution">
    <text evidence="3">The sequence shown here is derived from an EMBL/GenBank/DDBJ whole genome shotgun (WGS) entry which is preliminary data.</text>
</comment>
<feature type="transmembrane region" description="Helical" evidence="1">
    <location>
        <begin position="20"/>
        <end position="46"/>
    </location>
</feature>
<keyword evidence="1" id="KW-1133">Transmembrane helix</keyword>
<dbReference type="RefSeq" id="WP_247231971.1">
    <property type="nucleotide sequence ID" value="NZ_JALKHS010000008.1"/>
</dbReference>
<proteinExistence type="predicted"/>
<evidence type="ECO:0000313" key="3">
    <source>
        <dbReference type="EMBL" id="MCK0532150.1"/>
    </source>
</evidence>
<feature type="transmembrane region" description="Helical" evidence="1">
    <location>
        <begin position="105"/>
        <end position="123"/>
    </location>
</feature>
<reference evidence="3 4" key="1">
    <citation type="submission" date="2022-04" db="EMBL/GenBank/DDBJ databases">
        <authorList>
            <person name="Huq M.A."/>
        </authorList>
    </citation>
    <scope>NUCLEOTIDE SEQUENCE [LARGE SCALE GENOMIC DNA]</scope>
    <source>
        <strain evidence="3 4">MAH-33</strain>
    </source>
</reference>
<gene>
    <name evidence="3" type="ORF">MU848_11220</name>
</gene>
<dbReference type="InterPro" id="IPR012495">
    <property type="entry name" value="TadE-like_dom"/>
</dbReference>
<protein>
    <submittedName>
        <fullName evidence="3">Pilus assembly protein</fullName>
    </submittedName>
</protein>
<dbReference type="Pfam" id="PF07811">
    <property type="entry name" value="TadE"/>
    <property type="match status" value="1"/>
</dbReference>
<evidence type="ECO:0000259" key="2">
    <source>
        <dbReference type="Pfam" id="PF07811"/>
    </source>
</evidence>
<organism evidence="3 4">
    <name type="scientific">Sphingobium agri</name>
    <dbReference type="NCBI Taxonomy" id="2933566"/>
    <lineage>
        <taxon>Bacteria</taxon>
        <taxon>Pseudomonadati</taxon>
        <taxon>Pseudomonadota</taxon>
        <taxon>Alphaproteobacteria</taxon>
        <taxon>Sphingomonadales</taxon>
        <taxon>Sphingomonadaceae</taxon>
        <taxon>Sphingobium</taxon>
    </lineage>
</organism>
<name>A0ABT0DYE8_9SPHN</name>
<dbReference type="EMBL" id="JALKHS010000008">
    <property type="protein sequence ID" value="MCK0532150.1"/>
    <property type="molecule type" value="Genomic_DNA"/>
</dbReference>
<accession>A0ABT0DYE8</accession>
<feature type="domain" description="TadE-like" evidence="2">
    <location>
        <begin position="17"/>
        <end position="59"/>
    </location>
</feature>